<keyword evidence="2" id="KW-1185">Reference proteome</keyword>
<dbReference type="Proteomes" id="UP001162131">
    <property type="component" value="Unassembled WGS sequence"/>
</dbReference>
<name>A0AAU9J814_9CILI</name>
<comment type="caution">
    <text evidence="1">The sequence shown here is derived from an EMBL/GenBank/DDBJ whole genome shotgun (WGS) entry which is preliminary data.</text>
</comment>
<dbReference type="EMBL" id="CAJZBQ010000029">
    <property type="protein sequence ID" value="CAG9321904.1"/>
    <property type="molecule type" value="Genomic_DNA"/>
</dbReference>
<protein>
    <submittedName>
        <fullName evidence="1">Uncharacterized protein</fullName>
    </submittedName>
</protein>
<evidence type="ECO:0000313" key="1">
    <source>
        <dbReference type="EMBL" id="CAG9321904.1"/>
    </source>
</evidence>
<reference evidence="1" key="1">
    <citation type="submission" date="2021-09" db="EMBL/GenBank/DDBJ databases">
        <authorList>
            <consortium name="AG Swart"/>
            <person name="Singh M."/>
            <person name="Singh A."/>
            <person name="Seah K."/>
            <person name="Emmerich C."/>
        </authorList>
    </citation>
    <scope>NUCLEOTIDE SEQUENCE</scope>
    <source>
        <strain evidence="1">ATCC30299</strain>
    </source>
</reference>
<organism evidence="1 2">
    <name type="scientific">Blepharisma stoltei</name>
    <dbReference type="NCBI Taxonomy" id="1481888"/>
    <lineage>
        <taxon>Eukaryota</taxon>
        <taxon>Sar</taxon>
        <taxon>Alveolata</taxon>
        <taxon>Ciliophora</taxon>
        <taxon>Postciliodesmatophora</taxon>
        <taxon>Heterotrichea</taxon>
        <taxon>Heterotrichida</taxon>
        <taxon>Blepharismidae</taxon>
        <taxon>Blepharisma</taxon>
    </lineage>
</organism>
<sequence>MCLSFLCCYWRNKKKSTAKVLTVAPMVFSQQMEQQSSDSLSSLRAELNSLGIPTEKEKYYQEIGGVLILKRASASVQNSVCLKEISIEIESPIKDRVKMARERLMTL</sequence>
<accession>A0AAU9J814</accession>
<evidence type="ECO:0000313" key="2">
    <source>
        <dbReference type="Proteomes" id="UP001162131"/>
    </source>
</evidence>
<proteinExistence type="predicted"/>
<dbReference type="AlphaFoldDB" id="A0AAU9J814"/>
<gene>
    <name evidence="1" type="ORF">BSTOLATCC_MIC29809</name>
</gene>